<evidence type="ECO:0000313" key="2">
    <source>
        <dbReference type="Proteomes" id="UP000237662"/>
    </source>
</evidence>
<dbReference type="RefSeq" id="WP_104421822.1">
    <property type="nucleotide sequence ID" value="NZ_PTJC01000009.1"/>
</dbReference>
<dbReference type="Gene3D" id="2.60.120.260">
    <property type="entry name" value="Galactose-binding domain-like"/>
    <property type="match status" value="1"/>
</dbReference>
<sequence length="314" mass="34395">MYYIIPGPERHTGWSFSFIIPLICWLPVATIPDASPASSVVPATHSPTAVNEHWLEAECAEEGQEWQPDSTDAASGKYFVYFPGNALFPKPKRYGGPSQLTFQIDLSETTEYQLFLRLNAPEIGHNSFWVSIDDGPWKKFWKQADRAQLSTDGFEWREVVDDGNPLDLQLTSGRHTIRVAARESGTQLDKLCLAAAGRLPAGMGESAPSCPRRAETTLTPTRDLLTSQPAFEVFPNPATTELTIRLPRIDGLSALVRIVGADGRTYREHYLPLSVSGSPAETTADIASLPAGSYRLQLMNPGHGAPLSAAFIKL</sequence>
<dbReference type="EMBL" id="PTJC01000009">
    <property type="protein sequence ID" value="PPK84115.1"/>
    <property type="molecule type" value="Genomic_DNA"/>
</dbReference>
<keyword evidence="2" id="KW-1185">Reference proteome</keyword>
<accession>A0A2S6I013</accession>
<dbReference type="OrthoDB" id="1492084at2"/>
<comment type="caution">
    <text evidence="1">The sequence shown here is derived from an EMBL/GenBank/DDBJ whole genome shotgun (WGS) entry which is preliminary data.</text>
</comment>
<name>A0A2S6I013_9BACT</name>
<proteinExistence type="predicted"/>
<protein>
    <submittedName>
        <fullName evidence="1">Uncharacterized protein</fullName>
    </submittedName>
</protein>
<evidence type="ECO:0000313" key="1">
    <source>
        <dbReference type="EMBL" id="PPK84115.1"/>
    </source>
</evidence>
<reference evidence="1 2" key="1">
    <citation type="submission" date="2018-02" db="EMBL/GenBank/DDBJ databases">
        <title>Genomic Encyclopedia of Archaeal and Bacterial Type Strains, Phase II (KMG-II): from individual species to whole genera.</title>
        <authorList>
            <person name="Goeker M."/>
        </authorList>
    </citation>
    <scope>NUCLEOTIDE SEQUENCE [LARGE SCALE GENOMIC DNA]</scope>
    <source>
        <strain evidence="1 2">DSM 29526</strain>
    </source>
</reference>
<dbReference type="Proteomes" id="UP000237662">
    <property type="component" value="Unassembled WGS sequence"/>
</dbReference>
<gene>
    <name evidence="1" type="ORF">CLV84_4266</name>
</gene>
<organism evidence="1 2">
    <name type="scientific">Neolewinella xylanilytica</name>
    <dbReference type="NCBI Taxonomy" id="1514080"/>
    <lineage>
        <taxon>Bacteria</taxon>
        <taxon>Pseudomonadati</taxon>
        <taxon>Bacteroidota</taxon>
        <taxon>Saprospiria</taxon>
        <taxon>Saprospirales</taxon>
        <taxon>Lewinellaceae</taxon>
        <taxon>Neolewinella</taxon>
    </lineage>
</organism>
<dbReference type="AlphaFoldDB" id="A0A2S6I013"/>